<feature type="transmembrane region" description="Helical" evidence="7">
    <location>
        <begin position="66"/>
        <end position="89"/>
    </location>
</feature>
<feature type="transmembrane region" description="Helical" evidence="7">
    <location>
        <begin position="407"/>
        <end position="428"/>
    </location>
</feature>
<sequence length="431" mass="45034">MNPVPHAPKPESASEPDAAGSPAVPMPAPGRMRQRVVGLMGPAFVAAVAYVDPGNFATNVESGARFGFLLLWVVLTANVVAMLLQYLSAKLGIATGRSLPELCRERYPRPVVWGLWLQAEVVVIMTDLAEFIGGAVALNLLFGLPMLQGGVLIAVASFVVLAVRSARHRRFEAAITALLAVVVGAFLYQTLSAPVPYGELAGGLAPRFDGAASVLLAAGIVGATVMPHAVYLHSALTQERFAGMGEPQRSILLRAQRFDVVLAMGVAGLVNMAMLVSAATLLRGTGTEPTLHGAFDQFAESSGALTALLFGVALLASGLASSSVGVYAGQIVMQGFLRRRIPLWARRLVAVVPALAVLAFGVDPTHALVLSQVVLSFGIPFALVPLVLLTRRADVMGPWINRRATTLAAACASAVIITLNVFLVVLAGPSL</sequence>
<dbReference type="GO" id="GO:0005886">
    <property type="term" value="C:plasma membrane"/>
    <property type="evidence" value="ECO:0007669"/>
    <property type="project" value="TreeGrafter"/>
</dbReference>
<keyword evidence="9" id="KW-1185">Reference proteome</keyword>
<feature type="region of interest" description="Disordered" evidence="6">
    <location>
        <begin position="1"/>
        <end position="25"/>
    </location>
</feature>
<keyword evidence="5 7" id="KW-0472">Membrane</keyword>
<evidence type="ECO:0000313" key="8">
    <source>
        <dbReference type="EMBL" id="MBB4703754.1"/>
    </source>
</evidence>
<comment type="caution">
    <text evidence="8">The sequence shown here is derived from an EMBL/GenBank/DDBJ whole genome shotgun (WGS) entry which is preliminary data.</text>
</comment>
<evidence type="ECO:0000256" key="5">
    <source>
        <dbReference type="ARBA" id="ARBA00023136"/>
    </source>
</evidence>
<dbReference type="Proteomes" id="UP000542210">
    <property type="component" value="Unassembled WGS sequence"/>
</dbReference>
<feature type="transmembrane region" description="Helical" evidence="7">
    <location>
        <begin position="368"/>
        <end position="387"/>
    </location>
</feature>
<dbReference type="NCBIfam" id="TIGR01197">
    <property type="entry name" value="nramp"/>
    <property type="match status" value="1"/>
</dbReference>
<dbReference type="RefSeq" id="WP_203958793.1">
    <property type="nucleotide sequence ID" value="NZ_BOOV01000001.1"/>
</dbReference>
<evidence type="ECO:0000256" key="4">
    <source>
        <dbReference type="ARBA" id="ARBA00022989"/>
    </source>
</evidence>
<accession>A0A7W7DBF7</accession>
<evidence type="ECO:0000256" key="7">
    <source>
        <dbReference type="SAM" id="Phobius"/>
    </source>
</evidence>
<evidence type="ECO:0000256" key="6">
    <source>
        <dbReference type="SAM" id="MobiDB-lite"/>
    </source>
</evidence>
<dbReference type="PRINTS" id="PR00447">
    <property type="entry name" value="NATRESASSCMP"/>
</dbReference>
<evidence type="ECO:0000256" key="3">
    <source>
        <dbReference type="ARBA" id="ARBA00022692"/>
    </source>
</evidence>
<keyword evidence="4 7" id="KW-1133">Transmembrane helix</keyword>
<dbReference type="NCBIfam" id="NF037982">
    <property type="entry name" value="Nramp_1"/>
    <property type="match status" value="1"/>
</dbReference>
<organism evidence="8 9">
    <name type="scientific">Sphaerisporangium siamense</name>
    <dbReference type="NCBI Taxonomy" id="795645"/>
    <lineage>
        <taxon>Bacteria</taxon>
        <taxon>Bacillati</taxon>
        <taxon>Actinomycetota</taxon>
        <taxon>Actinomycetes</taxon>
        <taxon>Streptosporangiales</taxon>
        <taxon>Streptosporangiaceae</taxon>
        <taxon>Sphaerisporangium</taxon>
    </lineage>
</organism>
<dbReference type="GO" id="GO:0015086">
    <property type="term" value="F:cadmium ion transmembrane transporter activity"/>
    <property type="evidence" value="ECO:0007669"/>
    <property type="project" value="TreeGrafter"/>
</dbReference>
<evidence type="ECO:0000313" key="9">
    <source>
        <dbReference type="Proteomes" id="UP000542210"/>
    </source>
</evidence>
<dbReference type="PANTHER" id="PTHR11706:SF33">
    <property type="entry name" value="NATURAL RESISTANCE-ASSOCIATED MACROPHAGE PROTEIN 2"/>
    <property type="match status" value="1"/>
</dbReference>
<gene>
    <name evidence="8" type="ORF">BJ982_005298</name>
</gene>
<feature type="transmembrane region" description="Helical" evidence="7">
    <location>
        <begin position="302"/>
        <end position="332"/>
    </location>
</feature>
<name>A0A7W7DBF7_9ACTN</name>
<dbReference type="Pfam" id="PF01566">
    <property type="entry name" value="Nramp"/>
    <property type="match status" value="1"/>
</dbReference>
<proteinExistence type="predicted"/>
<dbReference type="GO" id="GO:0005384">
    <property type="term" value="F:manganese ion transmembrane transporter activity"/>
    <property type="evidence" value="ECO:0007669"/>
    <property type="project" value="TreeGrafter"/>
</dbReference>
<feature type="transmembrane region" description="Helical" evidence="7">
    <location>
        <begin position="173"/>
        <end position="191"/>
    </location>
</feature>
<dbReference type="InterPro" id="IPR001046">
    <property type="entry name" value="NRAMP_fam"/>
</dbReference>
<protein>
    <submittedName>
        <fullName evidence="8">Manganese transport protein</fullName>
    </submittedName>
</protein>
<dbReference type="EMBL" id="JACHND010000001">
    <property type="protein sequence ID" value="MBB4703754.1"/>
    <property type="molecule type" value="Genomic_DNA"/>
</dbReference>
<dbReference type="PANTHER" id="PTHR11706">
    <property type="entry name" value="SOLUTE CARRIER PROTEIN FAMILY 11 MEMBER"/>
    <property type="match status" value="1"/>
</dbReference>
<feature type="transmembrane region" description="Helical" evidence="7">
    <location>
        <begin position="135"/>
        <end position="161"/>
    </location>
</feature>
<evidence type="ECO:0000256" key="2">
    <source>
        <dbReference type="ARBA" id="ARBA00022448"/>
    </source>
</evidence>
<comment type="subcellular location">
    <subcellularLocation>
        <location evidence="1">Membrane</location>
        <topology evidence="1">Multi-pass membrane protein</topology>
    </subcellularLocation>
</comment>
<evidence type="ECO:0000256" key="1">
    <source>
        <dbReference type="ARBA" id="ARBA00004141"/>
    </source>
</evidence>
<dbReference type="GO" id="GO:0034755">
    <property type="term" value="P:iron ion transmembrane transport"/>
    <property type="evidence" value="ECO:0007669"/>
    <property type="project" value="TreeGrafter"/>
</dbReference>
<feature type="transmembrane region" description="Helical" evidence="7">
    <location>
        <begin position="258"/>
        <end position="282"/>
    </location>
</feature>
<reference evidence="8 9" key="1">
    <citation type="submission" date="2020-08" db="EMBL/GenBank/DDBJ databases">
        <title>Sequencing the genomes of 1000 actinobacteria strains.</title>
        <authorList>
            <person name="Klenk H.-P."/>
        </authorList>
    </citation>
    <scope>NUCLEOTIDE SEQUENCE [LARGE SCALE GENOMIC DNA]</scope>
    <source>
        <strain evidence="8 9">DSM 45784</strain>
    </source>
</reference>
<feature type="transmembrane region" description="Helical" evidence="7">
    <location>
        <begin position="344"/>
        <end position="362"/>
    </location>
</feature>
<feature type="transmembrane region" description="Helical" evidence="7">
    <location>
        <begin position="110"/>
        <end position="129"/>
    </location>
</feature>
<feature type="transmembrane region" description="Helical" evidence="7">
    <location>
        <begin position="211"/>
        <end position="232"/>
    </location>
</feature>
<dbReference type="NCBIfam" id="NF001923">
    <property type="entry name" value="PRK00701.1"/>
    <property type="match status" value="1"/>
</dbReference>
<feature type="transmembrane region" description="Helical" evidence="7">
    <location>
        <begin position="36"/>
        <end position="54"/>
    </location>
</feature>
<keyword evidence="2" id="KW-0813">Transport</keyword>
<keyword evidence="3 7" id="KW-0812">Transmembrane</keyword>
<dbReference type="AlphaFoldDB" id="A0A7W7DBF7"/>